<evidence type="ECO:0000256" key="3">
    <source>
        <dbReference type="ARBA" id="ARBA00022801"/>
    </source>
</evidence>
<feature type="domain" description="Endonuclease/exonuclease/phosphatase" evidence="9">
    <location>
        <begin position="40"/>
        <end position="299"/>
    </location>
</feature>
<gene>
    <name evidence="10" type="ORF">HDA33_001449</name>
</gene>
<name>A0A7W9JJ67_9MICC</name>
<keyword evidence="3 10" id="KW-0378">Hydrolase</keyword>
<evidence type="ECO:0000313" key="10">
    <source>
        <dbReference type="EMBL" id="MBB5848885.1"/>
    </source>
</evidence>
<dbReference type="Proteomes" id="UP000567246">
    <property type="component" value="Unassembled WGS sequence"/>
</dbReference>
<feature type="binding site" evidence="6">
    <location>
        <position position="298"/>
    </location>
    <ligand>
        <name>Mg(2+)</name>
        <dbReference type="ChEBI" id="CHEBI:18420"/>
        <label>1</label>
    </ligand>
</feature>
<dbReference type="NCBIfam" id="TIGR00633">
    <property type="entry name" value="xth"/>
    <property type="match status" value="1"/>
</dbReference>
<evidence type="ECO:0000256" key="7">
    <source>
        <dbReference type="PIRSR" id="PIRSR604808-3"/>
    </source>
</evidence>
<evidence type="ECO:0000313" key="11">
    <source>
        <dbReference type="Proteomes" id="UP000567246"/>
    </source>
</evidence>
<dbReference type="PANTHER" id="PTHR43250:SF2">
    <property type="entry name" value="EXODEOXYRIBONUCLEASE III"/>
    <property type="match status" value="1"/>
</dbReference>
<dbReference type="AlphaFoldDB" id="A0A7W9JJ67"/>
<dbReference type="Gene3D" id="3.60.10.10">
    <property type="entry name" value="Endonuclease/exonuclease/phosphatase"/>
    <property type="match status" value="1"/>
</dbReference>
<dbReference type="GO" id="GO:0006281">
    <property type="term" value="P:DNA repair"/>
    <property type="evidence" value="ECO:0007669"/>
    <property type="project" value="InterPro"/>
</dbReference>
<dbReference type="Pfam" id="PF03372">
    <property type="entry name" value="Exo_endo_phos"/>
    <property type="match status" value="1"/>
</dbReference>
<dbReference type="GO" id="GO:0008311">
    <property type="term" value="F:double-stranded DNA 3'-5' DNA exonuclease activity"/>
    <property type="evidence" value="ECO:0007669"/>
    <property type="project" value="UniProtKB-EC"/>
</dbReference>
<organism evidence="10 11">
    <name type="scientific">Micrococcus endophyticus</name>
    <dbReference type="NCBI Taxonomy" id="455343"/>
    <lineage>
        <taxon>Bacteria</taxon>
        <taxon>Bacillati</taxon>
        <taxon>Actinomycetota</taxon>
        <taxon>Actinomycetes</taxon>
        <taxon>Micrococcales</taxon>
        <taxon>Micrococcaceae</taxon>
        <taxon>Micrococcus</taxon>
    </lineage>
</organism>
<dbReference type="SUPFAM" id="SSF56219">
    <property type="entry name" value="DNase I-like"/>
    <property type="match status" value="1"/>
</dbReference>
<feature type="binding site" evidence="6">
    <location>
        <position position="196"/>
    </location>
    <ligand>
        <name>Mg(2+)</name>
        <dbReference type="ChEBI" id="CHEBI:18420"/>
        <label>1</label>
    </ligand>
</feature>
<dbReference type="CDD" id="cd10281">
    <property type="entry name" value="Nape_like_AP-endo"/>
    <property type="match status" value="1"/>
</dbReference>
<sequence length="308" mass="33689">MTVLPEKDPVTGKYPEPAEGEPVVHANAGAPKEDGALRVATVNVNGIRASHRKGMREWFAGRGVDVLTLQEVRAPADITAKLVREVVGEDWDEVHLADAEAAAKGRAGVAIASRFPIEAVRTGIADADAYFDDAGRWIEADLRLPDGSALTVVSAYVHSGEADTPKQVDKYRFLDEMVRRLGELSAGPDHALVTGDLNVGHTELDIKNWKGNQKKAGFLPEERAYFDRFFGELGFTDVHRSLAGQVPGPYTWWSMRGKAFDNDAGWRIDYQMATAALAEKASSAVVDRAPSWGTRFSDHAPLVVDYRF</sequence>
<feature type="site" description="Interaction with DNA substrate" evidence="7">
    <location>
        <position position="299"/>
    </location>
</feature>
<feature type="active site" description="Proton acceptor" evidence="5">
    <location>
        <position position="299"/>
    </location>
</feature>
<keyword evidence="2 6" id="KW-0479">Metal-binding</keyword>
<proteinExistence type="inferred from homology"/>
<keyword evidence="11" id="KW-1185">Reference proteome</keyword>
<evidence type="ECO:0000256" key="8">
    <source>
        <dbReference type="SAM" id="MobiDB-lite"/>
    </source>
</evidence>
<evidence type="ECO:0000259" key="9">
    <source>
        <dbReference type="Pfam" id="PF03372"/>
    </source>
</evidence>
<keyword evidence="4 6" id="KW-0460">Magnesium</keyword>
<evidence type="ECO:0000256" key="4">
    <source>
        <dbReference type="ARBA" id="ARBA00022842"/>
    </source>
</evidence>
<feature type="binding site" evidence="6">
    <location>
        <position position="299"/>
    </location>
    <ligand>
        <name>Mg(2+)</name>
        <dbReference type="ChEBI" id="CHEBI:18420"/>
        <label>1</label>
    </ligand>
</feature>
<feature type="binding site" evidence="6">
    <location>
        <position position="71"/>
    </location>
    <ligand>
        <name>Mg(2+)</name>
        <dbReference type="ChEBI" id="CHEBI:18420"/>
        <label>1</label>
    </ligand>
</feature>
<accession>A0A7W9JJ67</accession>
<dbReference type="EMBL" id="JACHMW010000001">
    <property type="protein sequence ID" value="MBB5848885.1"/>
    <property type="molecule type" value="Genomic_DNA"/>
</dbReference>
<dbReference type="EC" id="3.1.11.2" evidence="10"/>
<feature type="active site" evidence="5">
    <location>
        <position position="156"/>
    </location>
</feature>
<dbReference type="InterPro" id="IPR005135">
    <property type="entry name" value="Endo/exonuclease/phosphatase"/>
</dbReference>
<feature type="compositionally biased region" description="Basic and acidic residues" evidence="8">
    <location>
        <begin position="1"/>
        <end position="10"/>
    </location>
</feature>
<dbReference type="InterPro" id="IPR004808">
    <property type="entry name" value="AP_endonuc_1"/>
</dbReference>
<feature type="active site" description="Proton donor/acceptor" evidence="5">
    <location>
        <position position="196"/>
    </location>
</feature>
<feature type="site" description="Transition state stabilizer" evidence="7">
    <location>
        <position position="198"/>
    </location>
</feature>
<protein>
    <submittedName>
        <fullName evidence="10">Exodeoxyribonuclease-3</fullName>
        <ecNumber evidence="10">3.1.11.2</ecNumber>
    </submittedName>
</protein>
<dbReference type="InterPro" id="IPR036691">
    <property type="entry name" value="Endo/exonu/phosph_ase_sf"/>
</dbReference>
<evidence type="ECO:0000256" key="5">
    <source>
        <dbReference type="PIRSR" id="PIRSR604808-1"/>
    </source>
</evidence>
<evidence type="ECO:0000256" key="6">
    <source>
        <dbReference type="PIRSR" id="PIRSR604808-2"/>
    </source>
</evidence>
<feature type="binding site" evidence="6">
    <location>
        <position position="43"/>
    </location>
    <ligand>
        <name>Mg(2+)</name>
        <dbReference type="ChEBI" id="CHEBI:18420"/>
        <label>1</label>
    </ligand>
</feature>
<dbReference type="PANTHER" id="PTHR43250">
    <property type="entry name" value="EXODEOXYRIBONUCLEASE III"/>
    <property type="match status" value="1"/>
</dbReference>
<keyword evidence="6" id="KW-0464">Manganese</keyword>
<dbReference type="PROSITE" id="PS51435">
    <property type="entry name" value="AP_NUCLEASE_F1_4"/>
    <property type="match status" value="1"/>
</dbReference>
<feature type="site" description="Important for catalytic activity" evidence="7">
    <location>
        <position position="269"/>
    </location>
</feature>
<comment type="cofactor">
    <cofactor evidence="6">
        <name>Mg(2+)</name>
        <dbReference type="ChEBI" id="CHEBI:18420"/>
    </cofactor>
    <cofactor evidence="6">
        <name>Mn(2+)</name>
        <dbReference type="ChEBI" id="CHEBI:29035"/>
    </cofactor>
    <text evidence="6">Probably binds two magnesium or manganese ions per subunit.</text>
</comment>
<dbReference type="GO" id="GO:0046872">
    <property type="term" value="F:metal ion binding"/>
    <property type="evidence" value="ECO:0007669"/>
    <property type="project" value="UniProtKB-KW"/>
</dbReference>
<dbReference type="InterPro" id="IPR037493">
    <property type="entry name" value="ExoIII-like"/>
</dbReference>
<feature type="binding site" evidence="6">
    <location>
        <position position="198"/>
    </location>
    <ligand>
        <name>Mg(2+)</name>
        <dbReference type="ChEBI" id="CHEBI:18420"/>
        <label>1</label>
    </ligand>
</feature>
<evidence type="ECO:0000256" key="1">
    <source>
        <dbReference type="ARBA" id="ARBA00007092"/>
    </source>
</evidence>
<dbReference type="RefSeq" id="WP_184172186.1">
    <property type="nucleotide sequence ID" value="NZ_BAABAG010000011.1"/>
</dbReference>
<reference evidence="10 11" key="1">
    <citation type="submission" date="2020-08" db="EMBL/GenBank/DDBJ databases">
        <title>Sequencing the genomes of 1000 actinobacteria strains.</title>
        <authorList>
            <person name="Klenk H.-P."/>
        </authorList>
    </citation>
    <scope>NUCLEOTIDE SEQUENCE [LARGE SCALE GENOMIC DNA]</scope>
    <source>
        <strain evidence="10 11">DSM 17945</strain>
    </source>
</reference>
<comment type="caution">
    <text evidence="10">The sequence shown here is derived from an EMBL/GenBank/DDBJ whole genome shotgun (WGS) entry which is preliminary data.</text>
</comment>
<feature type="region of interest" description="Disordered" evidence="8">
    <location>
        <begin position="1"/>
        <end position="31"/>
    </location>
</feature>
<evidence type="ECO:0000256" key="2">
    <source>
        <dbReference type="ARBA" id="ARBA00022723"/>
    </source>
</evidence>
<comment type="similarity">
    <text evidence="1">Belongs to the DNA repair enzymes AP/ExoA family.</text>
</comment>